<organism evidence="3 4">
    <name type="scientific">Geovibrio thiophilus</name>
    <dbReference type="NCBI Taxonomy" id="139438"/>
    <lineage>
        <taxon>Bacteria</taxon>
        <taxon>Pseudomonadati</taxon>
        <taxon>Deferribacterota</taxon>
        <taxon>Deferribacteres</taxon>
        <taxon>Deferribacterales</taxon>
        <taxon>Geovibrionaceae</taxon>
        <taxon>Geovibrio</taxon>
    </lineage>
</organism>
<keyword evidence="1" id="KW-0067">ATP-binding</keyword>
<dbReference type="OrthoDB" id="9800957at2"/>
<dbReference type="InterPro" id="IPR025839">
    <property type="entry name" value="RLAN_dom"/>
</dbReference>
<dbReference type="Pfam" id="PF14401">
    <property type="entry name" value="RLAN"/>
    <property type="match status" value="1"/>
</dbReference>
<name>A0A410JWT2_9BACT</name>
<feature type="domain" description="ATP-grasp" evidence="2">
    <location>
        <begin position="286"/>
        <end position="476"/>
    </location>
</feature>
<dbReference type="GO" id="GO:0046872">
    <property type="term" value="F:metal ion binding"/>
    <property type="evidence" value="ECO:0007669"/>
    <property type="project" value="InterPro"/>
</dbReference>
<reference evidence="3 4" key="1">
    <citation type="submission" date="2019-01" db="EMBL/GenBank/DDBJ databases">
        <title>Geovibrio thiophilus DSM 11263, complete genome.</title>
        <authorList>
            <person name="Spring S."/>
            <person name="Bunk B."/>
            <person name="Sproer C."/>
        </authorList>
    </citation>
    <scope>NUCLEOTIDE SEQUENCE [LARGE SCALE GENOMIC DNA]</scope>
    <source>
        <strain evidence="3 4">DSM 11263</strain>
    </source>
</reference>
<evidence type="ECO:0000259" key="2">
    <source>
        <dbReference type="PROSITE" id="PS50975"/>
    </source>
</evidence>
<dbReference type="KEGG" id="gtl:EP073_03540"/>
<evidence type="ECO:0000256" key="1">
    <source>
        <dbReference type="PROSITE-ProRule" id="PRU00409"/>
    </source>
</evidence>
<accession>A0A410JWT2</accession>
<keyword evidence="4" id="KW-1185">Reference proteome</keyword>
<dbReference type="Gene3D" id="3.40.50.20">
    <property type="match status" value="1"/>
</dbReference>
<protein>
    <submittedName>
        <fullName evidence="3">ATP-grasp domain-containing protein</fullName>
    </submittedName>
</protein>
<dbReference type="EMBL" id="CP035108">
    <property type="protein sequence ID" value="QAR32508.1"/>
    <property type="molecule type" value="Genomic_DNA"/>
</dbReference>
<dbReference type="Pfam" id="PF08443">
    <property type="entry name" value="RimK"/>
    <property type="match status" value="1"/>
</dbReference>
<keyword evidence="1" id="KW-0547">Nucleotide-binding</keyword>
<dbReference type="Gene3D" id="3.30.1490.20">
    <property type="entry name" value="ATP-grasp fold, A domain"/>
    <property type="match status" value="1"/>
</dbReference>
<dbReference type="PROSITE" id="PS50975">
    <property type="entry name" value="ATP_GRASP"/>
    <property type="match status" value="1"/>
</dbReference>
<dbReference type="SUPFAM" id="SSF56059">
    <property type="entry name" value="Glutathione synthetase ATP-binding domain-like"/>
    <property type="match status" value="1"/>
</dbReference>
<dbReference type="Proteomes" id="UP000287502">
    <property type="component" value="Chromosome"/>
</dbReference>
<proteinExistence type="predicted"/>
<dbReference type="AlphaFoldDB" id="A0A410JWT2"/>
<dbReference type="Gene3D" id="3.30.470.20">
    <property type="entry name" value="ATP-grasp fold, B domain"/>
    <property type="match status" value="1"/>
</dbReference>
<dbReference type="GO" id="GO:0009432">
    <property type="term" value="P:SOS response"/>
    <property type="evidence" value="ECO:0007669"/>
    <property type="project" value="TreeGrafter"/>
</dbReference>
<evidence type="ECO:0000313" key="3">
    <source>
        <dbReference type="EMBL" id="QAR32508.1"/>
    </source>
</evidence>
<dbReference type="PANTHER" id="PTHR21621:SF0">
    <property type="entry name" value="BETA-CITRYLGLUTAMATE SYNTHASE B-RELATED"/>
    <property type="match status" value="1"/>
</dbReference>
<dbReference type="InterPro" id="IPR013815">
    <property type="entry name" value="ATP_grasp_subdomain_1"/>
</dbReference>
<sequence>MTNIIVVNTPSEWKFDTPDARVVSAWNYLTDPEFNTMKKAKVFNLCRSYQYQSYGYYVSLLAAARNHIPYPNVMTIQDFKSKAFAKLISDEIDELIQKSLGHLTSESFTLSIYFGRNLAKRYDKLSSRLFGMFVAPMVRADFVKLKEKWMIHAIAPISMTQVPEEHFGFVEQAAREFFVRKPRAAQKKNYRFDLAILTNASEKTPPSDDVAIQRFMKAAEKEGVNAEIISKDDYTRIPEFDALFIRETTSVNHHTYRFSRKAETEGLVVMDDPASILRCTNKVYLSELMQKNKIPTPKTTILHRHNMNHAKKVLPFPIILKQPDSSFSQGVVKVNDEKEYKEAMEKLLDKSALVVAQEFMPTSFDWRVGVIGGKPIYVCRYFMHGNHWQIVECDENGQLHNGKFDTMPVEAAPAGVVELALKATKCIGNSLYGVDIKQVGDKFYVIEVNDNPSIESDVEDNVLGKKLYEIIIGEFVNRLVARKVK</sequence>
<dbReference type="GO" id="GO:0005737">
    <property type="term" value="C:cytoplasm"/>
    <property type="evidence" value="ECO:0007669"/>
    <property type="project" value="TreeGrafter"/>
</dbReference>
<dbReference type="InterPro" id="IPR013651">
    <property type="entry name" value="ATP-grasp_RimK-type"/>
</dbReference>
<dbReference type="InterPro" id="IPR011761">
    <property type="entry name" value="ATP-grasp"/>
</dbReference>
<dbReference type="PANTHER" id="PTHR21621">
    <property type="entry name" value="RIBOSOMAL PROTEIN S6 MODIFICATION PROTEIN"/>
    <property type="match status" value="1"/>
</dbReference>
<dbReference type="RefSeq" id="WP_128465795.1">
    <property type="nucleotide sequence ID" value="NZ_CP035108.1"/>
</dbReference>
<dbReference type="GO" id="GO:0018169">
    <property type="term" value="F:ribosomal S6-glutamic acid ligase activity"/>
    <property type="evidence" value="ECO:0007669"/>
    <property type="project" value="TreeGrafter"/>
</dbReference>
<dbReference type="GO" id="GO:0005524">
    <property type="term" value="F:ATP binding"/>
    <property type="evidence" value="ECO:0007669"/>
    <property type="project" value="UniProtKB-UniRule"/>
</dbReference>
<evidence type="ECO:0000313" key="4">
    <source>
        <dbReference type="Proteomes" id="UP000287502"/>
    </source>
</evidence>
<gene>
    <name evidence="3" type="ORF">EP073_03540</name>
</gene>